<reference evidence="2" key="1">
    <citation type="submission" date="2016-09" db="EMBL/GenBank/DDBJ databases">
        <title>Complete Genome Sequence of Brevibacterium aurantiacum SMQ-1335.</title>
        <authorList>
            <person name="de Melo A.G."/>
            <person name="Labrie S.J."/>
            <person name="Dumaresq J."/>
            <person name="Roberts R.J."/>
            <person name="Tremblay D.M."/>
            <person name="Moineau S."/>
        </authorList>
    </citation>
    <scope>NUCLEOTIDE SEQUENCE</scope>
    <source>
        <strain evidence="2">SMQ-1335</strain>
    </source>
</reference>
<evidence type="ECO:0000313" key="2">
    <source>
        <dbReference type="EMBL" id="AOP54227.1"/>
    </source>
</evidence>
<proteinExistence type="predicted"/>
<accession>A0A2H1IS65</accession>
<name>A0A1D7W5A3_BREAU</name>
<evidence type="ECO:0000256" key="1">
    <source>
        <dbReference type="SAM" id="Phobius"/>
    </source>
</evidence>
<reference evidence="3 6" key="3">
    <citation type="journal article" date="2017" name="Elife">
        <title>Extensive horizontal gene transfer in cheese-associated bacteria.</title>
        <authorList>
            <person name="Bonham K.S."/>
            <person name="Wolfe B.E."/>
            <person name="Dutton R.J."/>
        </authorList>
    </citation>
    <scope>NUCLEOTIDE SEQUENCE [LARGE SCALE GENOMIC DNA]</scope>
    <source>
        <strain evidence="3 6">947_7</strain>
    </source>
</reference>
<dbReference type="RefSeq" id="WP_069600421.1">
    <property type="nucleotide sequence ID" value="NZ_CP017150.1"/>
</dbReference>
<keyword evidence="1" id="KW-0812">Transmembrane</keyword>
<keyword evidence="1" id="KW-0472">Membrane</keyword>
<evidence type="ECO:0000313" key="7">
    <source>
        <dbReference type="Proteomes" id="UP000234289"/>
    </source>
</evidence>
<evidence type="ECO:0008006" key="8">
    <source>
        <dbReference type="Google" id="ProtNLM"/>
    </source>
</evidence>
<accession>A0A2A3Z231</accession>
<evidence type="ECO:0000313" key="4">
    <source>
        <dbReference type="EMBL" id="SMX78047.1"/>
    </source>
</evidence>
<sequence length="190" mass="21036">MDTIGEEQLGPVKVDLGRLRRSDWPGALIALLVVGLVCGLVLIIFGIAYVGIWFLRDSAGGTRGFGEAALYWGIGGLCVGCGVLALLAVTLRFLMTRRLSATIHEGGLVLGQSWFKRVSIAWSQVAVISPPEPGWNDRRCYIVLHSGRKILVERLSLPSLRDHFGQLLPHPDTRIAIDHFLEWQQLRRNT</sequence>
<evidence type="ECO:0000313" key="6">
    <source>
        <dbReference type="Proteomes" id="UP000217564"/>
    </source>
</evidence>
<protein>
    <recommendedName>
        <fullName evidence="8">PH domain-containing protein</fullName>
    </recommendedName>
</protein>
<reference evidence="5" key="2">
    <citation type="submission" date="2016-09" db="EMBL/GenBank/DDBJ databases">
        <title>Complete Genome Sequence of Brevibacterium linens SMQ-1335.</title>
        <authorList>
            <person name="de Melo A.G."/>
            <person name="Labrie S.J."/>
            <person name="Dumaresq J."/>
            <person name="Roberts R.J."/>
            <person name="Tremblay D.M."/>
            <person name="Moineau S."/>
        </authorList>
    </citation>
    <scope>NUCLEOTIDE SEQUENCE [LARGE SCALE GENOMIC DNA]</scope>
    <source>
        <strain evidence="5">SMQ-1335</strain>
    </source>
</reference>
<evidence type="ECO:0000313" key="3">
    <source>
        <dbReference type="EMBL" id="PCC45571.1"/>
    </source>
</evidence>
<reference evidence="4" key="5">
    <citation type="submission" date="2017-03" db="EMBL/GenBank/DDBJ databases">
        <authorList>
            <person name="Afonso C.L."/>
            <person name="Miller P.J."/>
            <person name="Scott M.A."/>
            <person name="Spackman E."/>
            <person name="Goraichik I."/>
            <person name="Dimitrov K.M."/>
            <person name="Suarez D.L."/>
            <person name="Swayne D.E."/>
        </authorList>
    </citation>
    <scope>NUCLEOTIDE SEQUENCE [LARGE SCALE GENOMIC DNA]</scope>
    <source>
        <strain evidence="4">CNRZ 920</strain>
    </source>
</reference>
<evidence type="ECO:0000313" key="5">
    <source>
        <dbReference type="Proteomes" id="UP000094793"/>
    </source>
</evidence>
<keyword evidence="1" id="KW-1133">Transmembrane helix</keyword>
<feature type="transmembrane region" description="Helical" evidence="1">
    <location>
        <begin position="28"/>
        <end position="50"/>
    </location>
</feature>
<dbReference type="Proteomes" id="UP000234289">
    <property type="component" value="Unassembled WGS sequence"/>
</dbReference>
<gene>
    <name evidence="4" type="ORF">BAUR920_01371</name>
    <name evidence="2" type="ORF">BLSMQ_2521</name>
    <name evidence="3" type="ORF">CIK64_15055</name>
</gene>
<dbReference type="Proteomes" id="UP000217564">
    <property type="component" value="Unassembled WGS sequence"/>
</dbReference>
<feature type="transmembrane region" description="Helical" evidence="1">
    <location>
        <begin position="70"/>
        <end position="94"/>
    </location>
</feature>
<dbReference type="AlphaFoldDB" id="A0A1D7W5A3"/>
<dbReference type="KEGG" id="blin:BLSMQ_2521"/>
<reference evidence="7" key="4">
    <citation type="submission" date="2017-03" db="EMBL/GenBank/DDBJ databases">
        <authorList>
            <person name="Monnet C."/>
        </authorList>
    </citation>
    <scope>NUCLEOTIDE SEQUENCE [LARGE SCALE GENOMIC DNA]</scope>
    <source>
        <strain evidence="7">CNRZ 920</strain>
    </source>
</reference>
<dbReference type="EMBL" id="NRGP01000022">
    <property type="protein sequence ID" value="PCC45571.1"/>
    <property type="molecule type" value="Genomic_DNA"/>
</dbReference>
<dbReference type="EMBL" id="CP017150">
    <property type="protein sequence ID" value="AOP54227.1"/>
    <property type="molecule type" value="Genomic_DNA"/>
</dbReference>
<organism evidence="2 5">
    <name type="scientific">Brevibacterium aurantiacum</name>
    <dbReference type="NCBI Taxonomy" id="273384"/>
    <lineage>
        <taxon>Bacteria</taxon>
        <taxon>Bacillati</taxon>
        <taxon>Actinomycetota</taxon>
        <taxon>Actinomycetes</taxon>
        <taxon>Micrococcales</taxon>
        <taxon>Brevibacteriaceae</taxon>
        <taxon>Brevibacterium</taxon>
    </lineage>
</organism>
<dbReference type="Proteomes" id="UP000094793">
    <property type="component" value="Chromosome"/>
</dbReference>
<accession>A0A1D7W5A3</accession>
<dbReference type="EMBL" id="FXZG01000006">
    <property type="protein sequence ID" value="SMX78047.1"/>
    <property type="molecule type" value="Genomic_DNA"/>
</dbReference>